<keyword evidence="3" id="KW-0560">Oxidoreductase</keyword>
<dbReference type="GO" id="GO:0005737">
    <property type="term" value="C:cytoplasm"/>
    <property type="evidence" value="ECO:0007669"/>
    <property type="project" value="TreeGrafter"/>
</dbReference>
<dbReference type="OrthoDB" id="2142759at2759"/>
<evidence type="ECO:0000256" key="1">
    <source>
        <dbReference type="ARBA" id="ARBA00022630"/>
    </source>
</evidence>
<dbReference type="STRING" id="675824.A0A1E3PXW7"/>
<dbReference type="AlphaFoldDB" id="A0A1E3PXW7"/>
<dbReference type="Proteomes" id="UP000094385">
    <property type="component" value="Unassembled WGS sequence"/>
</dbReference>
<dbReference type="EMBL" id="KV454300">
    <property type="protein sequence ID" value="ODQ70289.1"/>
    <property type="molecule type" value="Genomic_DNA"/>
</dbReference>
<name>A0A1E3PXW7_LIPST</name>
<dbReference type="PANTHER" id="PTHR43735">
    <property type="entry name" value="APOPTOSIS-INDUCING FACTOR 1"/>
    <property type="match status" value="1"/>
</dbReference>
<evidence type="ECO:0000256" key="2">
    <source>
        <dbReference type="ARBA" id="ARBA00022827"/>
    </source>
</evidence>
<dbReference type="GO" id="GO:0004174">
    <property type="term" value="F:electron-transferring-flavoprotein dehydrogenase activity"/>
    <property type="evidence" value="ECO:0007669"/>
    <property type="project" value="TreeGrafter"/>
</dbReference>
<gene>
    <name evidence="4" type="ORF">LIPSTDRAFT_5763</name>
</gene>
<keyword evidence="2" id="KW-0274">FAD</keyword>
<protein>
    <submittedName>
        <fullName evidence="4">Uncharacterized protein</fullName>
    </submittedName>
</protein>
<dbReference type="PANTHER" id="PTHR43735:SF3">
    <property type="entry name" value="FERROPTOSIS SUPPRESSOR PROTEIN 1"/>
    <property type="match status" value="1"/>
</dbReference>
<dbReference type="Gene3D" id="3.50.50.100">
    <property type="match status" value="1"/>
</dbReference>
<dbReference type="GO" id="GO:0050660">
    <property type="term" value="F:flavin adenine dinucleotide binding"/>
    <property type="evidence" value="ECO:0007669"/>
    <property type="project" value="TreeGrafter"/>
</dbReference>
<organism evidence="4 5">
    <name type="scientific">Lipomyces starkeyi NRRL Y-11557</name>
    <dbReference type="NCBI Taxonomy" id="675824"/>
    <lineage>
        <taxon>Eukaryota</taxon>
        <taxon>Fungi</taxon>
        <taxon>Dikarya</taxon>
        <taxon>Ascomycota</taxon>
        <taxon>Saccharomycotina</taxon>
        <taxon>Lipomycetes</taxon>
        <taxon>Lipomycetales</taxon>
        <taxon>Lipomycetaceae</taxon>
        <taxon>Lipomyces</taxon>
    </lineage>
</organism>
<keyword evidence="1" id="KW-0285">Flavoprotein</keyword>
<proteinExistence type="predicted"/>
<sequence length="300" mass="33150">MQCSIHQKFDSFGFSINPDDGYKINCFDGDAFQIDGKTLDHVCRESSSEAGARDILLQWHFRQVVLANMRGSGEPTFEMRLPTWYGRRDAAPHNSEISFSSADNTGLRFRRLIESPKSSSLSSSSSSSSSSRKPPYLLSKLKGGIFKFFTLSNGSTLVADLYLPLFGVQVNSSFVSASLLDSAGNLVLDKTMRVVGTKNIWGIGDVRKLDAKQVTVTDTQIIHLSAALDSVLTGEGGQVKEYKKMRKTMIFITMGKKYATGQVGGWKLWGPMVSYVKRRMLFVDTAQGYVGGKQLRHAPM</sequence>
<evidence type="ECO:0000313" key="4">
    <source>
        <dbReference type="EMBL" id="ODQ70289.1"/>
    </source>
</evidence>
<evidence type="ECO:0000256" key="3">
    <source>
        <dbReference type="ARBA" id="ARBA00023002"/>
    </source>
</evidence>
<keyword evidence="5" id="KW-1185">Reference proteome</keyword>
<evidence type="ECO:0000313" key="5">
    <source>
        <dbReference type="Proteomes" id="UP000094385"/>
    </source>
</evidence>
<accession>A0A1E3PXW7</accession>
<reference evidence="4 5" key="1">
    <citation type="journal article" date="2016" name="Proc. Natl. Acad. Sci. U.S.A.">
        <title>Comparative genomics of biotechnologically important yeasts.</title>
        <authorList>
            <person name="Riley R."/>
            <person name="Haridas S."/>
            <person name="Wolfe K.H."/>
            <person name="Lopes M.R."/>
            <person name="Hittinger C.T."/>
            <person name="Goeker M."/>
            <person name="Salamov A.A."/>
            <person name="Wisecaver J.H."/>
            <person name="Long T.M."/>
            <person name="Calvey C.H."/>
            <person name="Aerts A.L."/>
            <person name="Barry K.W."/>
            <person name="Choi C."/>
            <person name="Clum A."/>
            <person name="Coughlan A.Y."/>
            <person name="Deshpande S."/>
            <person name="Douglass A.P."/>
            <person name="Hanson S.J."/>
            <person name="Klenk H.-P."/>
            <person name="LaButti K.M."/>
            <person name="Lapidus A."/>
            <person name="Lindquist E.A."/>
            <person name="Lipzen A.M."/>
            <person name="Meier-Kolthoff J.P."/>
            <person name="Ohm R.A."/>
            <person name="Otillar R.P."/>
            <person name="Pangilinan J.L."/>
            <person name="Peng Y."/>
            <person name="Rokas A."/>
            <person name="Rosa C.A."/>
            <person name="Scheuner C."/>
            <person name="Sibirny A.A."/>
            <person name="Slot J.C."/>
            <person name="Stielow J.B."/>
            <person name="Sun H."/>
            <person name="Kurtzman C.P."/>
            <person name="Blackwell M."/>
            <person name="Grigoriev I.V."/>
            <person name="Jeffries T.W."/>
        </authorList>
    </citation>
    <scope>NUCLEOTIDE SEQUENCE [LARGE SCALE GENOMIC DNA]</scope>
    <source>
        <strain evidence="4 5">NRRL Y-11557</strain>
    </source>
</reference>